<evidence type="ECO:0000256" key="1">
    <source>
        <dbReference type="ARBA" id="ARBA00022679"/>
    </source>
</evidence>
<dbReference type="EC" id="2.3.1.31" evidence="2"/>
<comment type="function">
    <text evidence="2">Transfers an acetyl group from acetyl-CoA to L-homoserine, forming acetyl-L-homoserine.</text>
</comment>
<dbReference type="NCBIfam" id="TIGR01392">
    <property type="entry name" value="homoserO_Ac_trn"/>
    <property type="match status" value="1"/>
</dbReference>
<dbReference type="RefSeq" id="WP_168570021.1">
    <property type="nucleotide sequence ID" value="NZ_CP051167.1"/>
</dbReference>
<dbReference type="GO" id="GO:0009086">
    <property type="term" value="P:methionine biosynthetic process"/>
    <property type="evidence" value="ECO:0007669"/>
    <property type="project" value="UniProtKB-UniRule"/>
</dbReference>
<dbReference type="Gene3D" id="3.40.50.1820">
    <property type="entry name" value="alpha/beta hydrolase"/>
    <property type="match status" value="1"/>
</dbReference>
<dbReference type="InterPro" id="IPR008220">
    <property type="entry name" value="HAT_MetX-like"/>
</dbReference>
<keyword evidence="6" id="KW-1185">Reference proteome</keyword>
<dbReference type="InterPro" id="IPR029058">
    <property type="entry name" value="AB_hydrolase_fold"/>
</dbReference>
<accession>A0A6H1U2M4</accession>
<dbReference type="Pfam" id="PF00561">
    <property type="entry name" value="Abhydrolase_1"/>
    <property type="match status" value="1"/>
</dbReference>
<dbReference type="SUPFAM" id="SSF53474">
    <property type="entry name" value="alpha/beta-Hydrolases"/>
    <property type="match status" value="1"/>
</dbReference>
<dbReference type="PANTHER" id="PTHR32268">
    <property type="entry name" value="HOMOSERINE O-ACETYLTRANSFERASE"/>
    <property type="match status" value="1"/>
</dbReference>
<keyword evidence="1 2" id="KW-0808">Transferase</keyword>
<proteinExistence type="inferred from homology"/>
<organism evidence="5 6">
    <name type="scientific">Oxynema aestuarii AP17</name>
    <dbReference type="NCBI Taxonomy" id="2064643"/>
    <lineage>
        <taxon>Bacteria</taxon>
        <taxon>Bacillati</taxon>
        <taxon>Cyanobacteriota</taxon>
        <taxon>Cyanophyceae</taxon>
        <taxon>Oscillatoriophycideae</taxon>
        <taxon>Oscillatoriales</taxon>
        <taxon>Oscillatoriaceae</taxon>
        <taxon>Oxynema</taxon>
        <taxon>Oxynema aestuarii</taxon>
    </lineage>
</organism>
<dbReference type="Proteomes" id="UP000500857">
    <property type="component" value="Chromosome"/>
</dbReference>
<dbReference type="InterPro" id="IPR000073">
    <property type="entry name" value="AB_hydrolase_1"/>
</dbReference>
<dbReference type="UniPathway" id="UPA00051">
    <property type="reaction ID" value="UER00074"/>
</dbReference>
<dbReference type="AlphaFoldDB" id="A0A6H1U2M4"/>
<protein>
    <recommendedName>
        <fullName evidence="2">Homoserine O-acetyltransferase</fullName>
        <shortName evidence="2">HAT</shortName>
        <ecNumber evidence="2">2.3.1.31</ecNumber>
    </recommendedName>
    <alternativeName>
        <fullName evidence="2">Homoserine transacetylase</fullName>
        <shortName evidence="2">HTA</shortName>
    </alternativeName>
</protein>
<keyword evidence="2" id="KW-0028">Amino-acid biosynthesis</keyword>
<feature type="active site" description="Nucleophile" evidence="2 3">
    <location>
        <position position="143"/>
    </location>
</feature>
<dbReference type="KEGG" id="oxy:HCG48_15835"/>
<dbReference type="NCBIfam" id="NF001209">
    <property type="entry name" value="PRK00175.1"/>
    <property type="match status" value="1"/>
</dbReference>
<keyword evidence="2 5" id="KW-0012">Acyltransferase</keyword>
<feature type="active site" evidence="2 3">
    <location>
        <position position="328"/>
    </location>
</feature>
<dbReference type="GO" id="GO:0005737">
    <property type="term" value="C:cytoplasm"/>
    <property type="evidence" value="ECO:0007669"/>
    <property type="project" value="UniProtKB-SubCell"/>
</dbReference>
<reference evidence="5 6" key="1">
    <citation type="submission" date="2020-04" db="EMBL/GenBank/DDBJ databases">
        <authorList>
            <person name="Basu S."/>
            <person name="Maruthanayagam V."/>
            <person name="Chakraborty S."/>
            <person name="Pramanik A."/>
            <person name="Mukherjee J."/>
            <person name="Brink B."/>
        </authorList>
    </citation>
    <scope>NUCLEOTIDE SEQUENCE [LARGE SCALE GENOMIC DNA]</scope>
    <source>
        <strain evidence="5 6">AP17</strain>
    </source>
</reference>
<evidence type="ECO:0000313" key="5">
    <source>
        <dbReference type="EMBL" id="QIZ71869.1"/>
    </source>
</evidence>
<gene>
    <name evidence="5" type="primary">metX</name>
    <name evidence="2" type="synonym">metXA</name>
    <name evidence="5" type="ORF">HCG48_15835</name>
</gene>
<evidence type="ECO:0000256" key="3">
    <source>
        <dbReference type="PIRSR" id="PIRSR000443-1"/>
    </source>
</evidence>
<evidence type="ECO:0000259" key="4">
    <source>
        <dbReference type="Pfam" id="PF00561"/>
    </source>
</evidence>
<evidence type="ECO:0000313" key="6">
    <source>
        <dbReference type="Proteomes" id="UP000500857"/>
    </source>
</evidence>
<dbReference type="EMBL" id="CP051167">
    <property type="protein sequence ID" value="QIZ71869.1"/>
    <property type="molecule type" value="Genomic_DNA"/>
</dbReference>
<keyword evidence="2" id="KW-0486">Methionine biosynthesis</keyword>
<feature type="binding site" evidence="2">
    <location>
        <position position="212"/>
    </location>
    <ligand>
        <name>substrate</name>
    </ligand>
</feature>
<sequence>MKYQWFISPNTQFCELPEPILLESGEMLGNVQVGYRTWGKLNAARDNAVVICHALTGWADADEWWEPLFGPGRAFDPEEDFIICSNVLGSCYGTTGPTSVNPATGCPYGPDFPRITIRDMVRVQAALLEVLGVEQIKLVVGGSLGGMQVLEWAILYADKVEAIASIAASGRHSAWCIGLSEAQRQAIYADPNWRGGLYTIDEPPAAGLAAARMMAMCTYRAWGSFEQRFSRTVQEDGRLAIASYLQHQGDKLVKRFDANTYITLTQAMDTHDLSRGLEDYYKVLARISQPASIVAIDSDLLYPPTEQQELATYMPNAELSWLHSPHGHDAFLIDMEELNAILVNFRHEQLKRNRSNSRVNGLAPVVRRSPFLF</sequence>
<comment type="similarity">
    <text evidence="2">Belongs to the AB hydrolase superfamily. MetX family.</text>
</comment>
<feature type="domain" description="AB hydrolase-1" evidence="4">
    <location>
        <begin position="47"/>
        <end position="332"/>
    </location>
</feature>
<keyword evidence="2" id="KW-0963">Cytoplasm</keyword>
<feature type="binding site" evidence="2">
    <location>
        <position position="329"/>
    </location>
    <ligand>
        <name>substrate</name>
    </ligand>
</feature>
<comment type="subcellular location">
    <subcellularLocation>
        <location evidence="2">Cytoplasm</location>
    </subcellularLocation>
</comment>
<comment type="subunit">
    <text evidence="2">Homodimer.</text>
</comment>
<comment type="caution">
    <text evidence="2">Lacks conserved residue(s) required for the propagation of feature annotation.</text>
</comment>
<evidence type="ECO:0000256" key="2">
    <source>
        <dbReference type="HAMAP-Rule" id="MF_00296"/>
    </source>
</evidence>
<dbReference type="GO" id="GO:0004414">
    <property type="term" value="F:homoserine O-acetyltransferase activity"/>
    <property type="evidence" value="ECO:0007669"/>
    <property type="project" value="UniProtKB-UniRule"/>
</dbReference>
<dbReference type="PIRSF" id="PIRSF000443">
    <property type="entry name" value="Homoser_Ac_trans"/>
    <property type="match status" value="1"/>
</dbReference>
<comment type="catalytic activity">
    <reaction evidence="2">
        <text>L-homoserine + acetyl-CoA = O-acetyl-L-homoserine + CoA</text>
        <dbReference type="Rhea" id="RHEA:13701"/>
        <dbReference type="ChEBI" id="CHEBI:57287"/>
        <dbReference type="ChEBI" id="CHEBI:57288"/>
        <dbReference type="ChEBI" id="CHEBI:57476"/>
        <dbReference type="ChEBI" id="CHEBI:57716"/>
        <dbReference type="EC" id="2.3.1.31"/>
    </reaction>
</comment>
<name>A0A6H1U2M4_9CYAN</name>
<dbReference type="GO" id="GO:0009092">
    <property type="term" value="P:homoserine metabolic process"/>
    <property type="evidence" value="ECO:0007669"/>
    <property type="project" value="TreeGrafter"/>
</dbReference>
<feature type="active site" evidence="2 3">
    <location>
        <position position="299"/>
    </location>
</feature>
<comment type="pathway">
    <text evidence="2">Amino-acid biosynthesis; L-methionine biosynthesis via de novo pathway; O-acetyl-L-homoserine from L-homoserine: step 1/1.</text>
</comment>
<dbReference type="PANTHER" id="PTHR32268:SF11">
    <property type="entry name" value="HOMOSERINE O-ACETYLTRANSFERASE"/>
    <property type="match status" value="1"/>
</dbReference>
<dbReference type="HAMAP" id="MF_00296">
    <property type="entry name" value="MetX_acyltransf"/>
    <property type="match status" value="1"/>
</dbReference>